<comment type="caution">
    <text evidence="3">The sequence shown here is derived from an EMBL/GenBank/DDBJ whole genome shotgun (WGS) entry which is preliminary data.</text>
</comment>
<comment type="function">
    <text evidence="2">Antitoxin component of a type II toxin-antitoxin (TA) system.</text>
</comment>
<evidence type="ECO:0000256" key="2">
    <source>
        <dbReference type="RuleBase" id="RU362080"/>
    </source>
</evidence>
<sequence>MAWVCVLPRARCRVECTVLFMSDTLPITEARARFGSLVRRASHARERITITDHGQPAAVLINPQELADLEDALALAQYRARQASGEATGVPHEQVRAQLGLGHAS</sequence>
<reference evidence="3 4" key="1">
    <citation type="journal article" date="2019" name="Int. J. Syst. Evol. Microbiol.">
        <title>The Global Catalogue of Microorganisms (GCM) 10K type strain sequencing project: providing services to taxonomists for standard genome sequencing and annotation.</title>
        <authorList>
            <consortium name="The Broad Institute Genomics Platform"/>
            <consortium name="The Broad Institute Genome Sequencing Center for Infectious Disease"/>
            <person name="Wu L."/>
            <person name="Ma J."/>
        </authorList>
    </citation>
    <scope>NUCLEOTIDE SEQUENCE [LARGE SCALE GENOMIC DNA]</scope>
    <source>
        <strain evidence="3 4">JCM 11444</strain>
    </source>
</reference>
<dbReference type="EMBL" id="BAAAID010000107">
    <property type="protein sequence ID" value="GAA0958009.1"/>
    <property type="molecule type" value="Genomic_DNA"/>
</dbReference>
<proteinExistence type="inferred from homology"/>
<name>A0ABN1RIN7_9ACTN</name>
<comment type="similarity">
    <text evidence="1 2">Belongs to the phD/YefM antitoxin family.</text>
</comment>
<evidence type="ECO:0000313" key="4">
    <source>
        <dbReference type="Proteomes" id="UP001500418"/>
    </source>
</evidence>
<dbReference type="Gene3D" id="3.40.1620.10">
    <property type="entry name" value="YefM-like domain"/>
    <property type="match status" value="1"/>
</dbReference>
<gene>
    <name evidence="3" type="ORF">GCM10009575_089200</name>
</gene>
<keyword evidence="4" id="KW-1185">Reference proteome</keyword>
<dbReference type="Proteomes" id="UP001500418">
    <property type="component" value="Unassembled WGS sequence"/>
</dbReference>
<organism evidence="3 4">
    <name type="scientific">Streptomyces rhizosphaericus</name>
    <dbReference type="NCBI Taxonomy" id="114699"/>
    <lineage>
        <taxon>Bacteria</taxon>
        <taxon>Bacillati</taxon>
        <taxon>Actinomycetota</taxon>
        <taxon>Actinomycetes</taxon>
        <taxon>Kitasatosporales</taxon>
        <taxon>Streptomycetaceae</taxon>
        <taxon>Streptomyces</taxon>
        <taxon>Streptomyces violaceusniger group</taxon>
    </lineage>
</organism>
<dbReference type="PANTHER" id="PTHR33713">
    <property type="entry name" value="ANTITOXIN YAFN-RELATED"/>
    <property type="match status" value="1"/>
</dbReference>
<dbReference type="NCBIfam" id="TIGR01552">
    <property type="entry name" value="phd_fam"/>
    <property type="match status" value="1"/>
</dbReference>
<dbReference type="InterPro" id="IPR006442">
    <property type="entry name" value="Antitoxin_Phd/YefM"/>
</dbReference>
<accession>A0ABN1RIN7</accession>
<dbReference type="SUPFAM" id="SSF143120">
    <property type="entry name" value="YefM-like"/>
    <property type="match status" value="1"/>
</dbReference>
<evidence type="ECO:0000256" key="1">
    <source>
        <dbReference type="ARBA" id="ARBA00009981"/>
    </source>
</evidence>
<dbReference type="InterPro" id="IPR051405">
    <property type="entry name" value="phD/YefM_antitoxin"/>
</dbReference>
<dbReference type="Pfam" id="PF02604">
    <property type="entry name" value="PhdYeFM_antitox"/>
    <property type="match status" value="1"/>
</dbReference>
<evidence type="ECO:0000313" key="3">
    <source>
        <dbReference type="EMBL" id="GAA0958009.1"/>
    </source>
</evidence>
<dbReference type="InterPro" id="IPR036165">
    <property type="entry name" value="YefM-like_sf"/>
</dbReference>
<dbReference type="PANTHER" id="PTHR33713:SF6">
    <property type="entry name" value="ANTITOXIN YEFM"/>
    <property type="match status" value="1"/>
</dbReference>
<protein>
    <recommendedName>
        <fullName evidence="2">Antitoxin</fullName>
    </recommendedName>
</protein>